<dbReference type="PANTHER" id="PTHR30472:SF24">
    <property type="entry name" value="FERRIC ENTEROBACTIN TRANSPORT SYSTEM PERMEASE PROTEIN FEPG"/>
    <property type="match status" value="1"/>
</dbReference>
<evidence type="ECO:0000256" key="1">
    <source>
        <dbReference type="ARBA" id="ARBA00004651"/>
    </source>
</evidence>
<protein>
    <submittedName>
        <fullName evidence="9">Iron ABC transporter permease</fullName>
    </submittedName>
</protein>
<feature type="transmembrane region" description="Helical" evidence="8">
    <location>
        <begin position="139"/>
        <end position="157"/>
    </location>
</feature>
<dbReference type="GO" id="GO:0033214">
    <property type="term" value="P:siderophore-iron import into cell"/>
    <property type="evidence" value="ECO:0007669"/>
    <property type="project" value="TreeGrafter"/>
</dbReference>
<feature type="transmembrane region" description="Helical" evidence="8">
    <location>
        <begin position="28"/>
        <end position="53"/>
    </location>
</feature>
<comment type="similarity">
    <text evidence="2">Belongs to the binding-protein-dependent transport system permease family. FecCD subfamily.</text>
</comment>
<dbReference type="OrthoDB" id="4455417at2"/>
<dbReference type="AlphaFoldDB" id="A0A4S8NM31"/>
<keyword evidence="4" id="KW-1003">Cell membrane</keyword>
<comment type="caution">
    <text evidence="9">The sequence shown here is derived from an EMBL/GenBank/DDBJ whole genome shotgun (WGS) entry which is preliminary data.</text>
</comment>
<evidence type="ECO:0000256" key="2">
    <source>
        <dbReference type="ARBA" id="ARBA00007935"/>
    </source>
</evidence>
<keyword evidence="7 8" id="KW-0472">Membrane</keyword>
<dbReference type="RefSeq" id="WP_136562169.1">
    <property type="nucleotide sequence ID" value="NZ_BAABLS010000010.1"/>
</dbReference>
<reference evidence="9 10" key="1">
    <citation type="journal article" date="2009" name="Int. J. Syst. Evol. Microbiol.">
        <title>Nocardioides caeni sp. nov., isolated from wastewater.</title>
        <authorList>
            <person name="Yoon J.H."/>
            <person name="Kang S.J."/>
            <person name="Park S."/>
            <person name="Kim W."/>
            <person name="Oh T.K."/>
        </authorList>
    </citation>
    <scope>NUCLEOTIDE SEQUENCE [LARGE SCALE GENOMIC DNA]</scope>
    <source>
        <strain evidence="9 10">DSM 23134</strain>
    </source>
</reference>
<evidence type="ECO:0000256" key="5">
    <source>
        <dbReference type="ARBA" id="ARBA00022692"/>
    </source>
</evidence>
<evidence type="ECO:0000313" key="9">
    <source>
        <dbReference type="EMBL" id="THV16074.1"/>
    </source>
</evidence>
<sequence>MSAPSTTLTTLTTLPVVRIRRRHRLRTVAVLVISVALCLGLLLITFGLGAAGVPPERSFPALFGVGDRFDLLVVRELRLPRGLAAVMAGVAFGLAGALFQSTLRNALASPDILGISGGASLGAVTAVVGYGASGTAVNLAAFVGAIGAAVAIWLLAWRGGLHGIRFVLVGVGVAYVSSSLVAWRLSEAELREAGTVLLWTVGSVTDVRDGTLGALSVGVVALALLTIPIAREQRALALGDEHALGLGLGPTRARVMALLVGVGLVALATAVAGPVAFVALVAPAIARRLVDDGGPALLASAAVGAALTMTADVIGQYALPGGITAPVGIVTGLVGAPYLLWLLARSERKATR</sequence>
<evidence type="ECO:0000256" key="6">
    <source>
        <dbReference type="ARBA" id="ARBA00022989"/>
    </source>
</evidence>
<dbReference type="PANTHER" id="PTHR30472">
    <property type="entry name" value="FERRIC ENTEROBACTIN TRANSPORT SYSTEM PERMEASE PROTEIN"/>
    <property type="match status" value="1"/>
</dbReference>
<feature type="transmembrane region" description="Helical" evidence="8">
    <location>
        <begin position="164"/>
        <end position="183"/>
    </location>
</feature>
<proteinExistence type="inferred from homology"/>
<evidence type="ECO:0000256" key="4">
    <source>
        <dbReference type="ARBA" id="ARBA00022475"/>
    </source>
</evidence>
<keyword evidence="5 8" id="KW-0812">Transmembrane</keyword>
<dbReference type="Gene3D" id="1.10.3470.10">
    <property type="entry name" value="ABC transporter involved in vitamin B12 uptake, BtuC"/>
    <property type="match status" value="1"/>
</dbReference>
<evidence type="ECO:0000256" key="8">
    <source>
        <dbReference type="SAM" id="Phobius"/>
    </source>
</evidence>
<dbReference type="InterPro" id="IPR037294">
    <property type="entry name" value="ABC_BtuC-like"/>
</dbReference>
<accession>A0A4S8NM31</accession>
<feature type="transmembrane region" description="Helical" evidence="8">
    <location>
        <begin position="82"/>
        <end position="100"/>
    </location>
</feature>
<comment type="subcellular location">
    <subcellularLocation>
        <location evidence="1">Cell membrane</location>
        <topology evidence="1">Multi-pass membrane protein</topology>
    </subcellularLocation>
</comment>
<feature type="transmembrane region" description="Helical" evidence="8">
    <location>
        <begin position="112"/>
        <end position="133"/>
    </location>
</feature>
<name>A0A4S8NM31_9ACTN</name>
<dbReference type="Proteomes" id="UP000307087">
    <property type="component" value="Unassembled WGS sequence"/>
</dbReference>
<evidence type="ECO:0000256" key="7">
    <source>
        <dbReference type="ARBA" id="ARBA00023136"/>
    </source>
</evidence>
<feature type="transmembrane region" description="Helical" evidence="8">
    <location>
        <begin position="325"/>
        <end position="344"/>
    </location>
</feature>
<gene>
    <name evidence="9" type="ORF">E9934_07000</name>
</gene>
<keyword evidence="3" id="KW-0813">Transport</keyword>
<dbReference type="InterPro" id="IPR000522">
    <property type="entry name" value="ABC_transptr_permease_BtuC"/>
</dbReference>
<keyword evidence="10" id="KW-1185">Reference proteome</keyword>
<evidence type="ECO:0000313" key="10">
    <source>
        <dbReference type="Proteomes" id="UP000307087"/>
    </source>
</evidence>
<keyword evidence="6 8" id="KW-1133">Transmembrane helix</keyword>
<dbReference type="SUPFAM" id="SSF81345">
    <property type="entry name" value="ABC transporter involved in vitamin B12 uptake, BtuC"/>
    <property type="match status" value="1"/>
</dbReference>
<evidence type="ECO:0000256" key="3">
    <source>
        <dbReference type="ARBA" id="ARBA00022448"/>
    </source>
</evidence>
<dbReference type="CDD" id="cd06550">
    <property type="entry name" value="TM_ABC_iron-siderophores_like"/>
    <property type="match status" value="1"/>
</dbReference>
<organism evidence="9 10">
    <name type="scientific">Nocardioides caeni</name>
    <dbReference type="NCBI Taxonomy" id="574700"/>
    <lineage>
        <taxon>Bacteria</taxon>
        <taxon>Bacillati</taxon>
        <taxon>Actinomycetota</taxon>
        <taxon>Actinomycetes</taxon>
        <taxon>Propionibacteriales</taxon>
        <taxon>Nocardioidaceae</taxon>
        <taxon>Nocardioides</taxon>
    </lineage>
</organism>
<dbReference type="Pfam" id="PF01032">
    <property type="entry name" value="FecCD"/>
    <property type="match status" value="1"/>
</dbReference>
<dbReference type="EMBL" id="STGW01000003">
    <property type="protein sequence ID" value="THV16074.1"/>
    <property type="molecule type" value="Genomic_DNA"/>
</dbReference>
<dbReference type="GO" id="GO:0022857">
    <property type="term" value="F:transmembrane transporter activity"/>
    <property type="evidence" value="ECO:0007669"/>
    <property type="project" value="InterPro"/>
</dbReference>
<dbReference type="GO" id="GO:0005886">
    <property type="term" value="C:plasma membrane"/>
    <property type="evidence" value="ECO:0007669"/>
    <property type="project" value="UniProtKB-SubCell"/>
</dbReference>
<feature type="transmembrane region" description="Helical" evidence="8">
    <location>
        <begin position="255"/>
        <end position="285"/>
    </location>
</feature>